<evidence type="ECO:0000256" key="1">
    <source>
        <dbReference type="SAM" id="SignalP"/>
    </source>
</evidence>
<sequence length="245" mass="23203">MAVGAVVAVGGAAAVAAAGAWVATREGGTAAAPAVAPTPKVAAPTPVPTVEKPPSGAPAPVPVPAASGGTGILGDVVNKAAEKGLTTLLGSSAATVTMGLQATDAMRQVVTAIAGAGAGNTTAVFGAGAGLGFVAREGVEAVGSALGVPAEISRRVAQTVGVAVADPTGILTSLKVTGEVVSLGIRAVAGADAERAVRDVVAKLDITDPRNAVHAPVAAVASAVSAAANVVKNGVTSLFKGLFGK</sequence>
<keyword evidence="1" id="KW-0732">Signal</keyword>
<dbReference type="RefSeq" id="WP_095984784.1">
    <property type="nucleotide sequence ID" value="NZ_CP022098.1"/>
</dbReference>
<dbReference type="KEGG" id="cfus:CYFUS_001702"/>
<name>A0A250IYH0_9BACT</name>
<evidence type="ECO:0000313" key="2">
    <source>
        <dbReference type="EMBL" id="ATB36288.1"/>
    </source>
</evidence>
<protein>
    <submittedName>
        <fullName evidence="2">Uncharacterized protein</fullName>
    </submittedName>
</protein>
<feature type="chain" id="PRO_5013213450" evidence="1">
    <location>
        <begin position="21"/>
        <end position="245"/>
    </location>
</feature>
<evidence type="ECO:0000313" key="3">
    <source>
        <dbReference type="Proteomes" id="UP000217257"/>
    </source>
</evidence>
<gene>
    <name evidence="2" type="ORF">CYFUS_001702</name>
</gene>
<dbReference type="Proteomes" id="UP000217257">
    <property type="component" value="Chromosome"/>
</dbReference>
<dbReference type="AlphaFoldDB" id="A0A250IYH0"/>
<dbReference type="EMBL" id="CP022098">
    <property type="protein sequence ID" value="ATB36288.1"/>
    <property type="molecule type" value="Genomic_DNA"/>
</dbReference>
<organism evidence="2 3">
    <name type="scientific">Cystobacter fuscus</name>
    <dbReference type="NCBI Taxonomy" id="43"/>
    <lineage>
        <taxon>Bacteria</taxon>
        <taxon>Pseudomonadati</taxon>
        <taxon>Myxococcota</taxon>
        <taxon>Myxococcia</taxon>
        <taxon>Myxococcales</taxon>
        <taxon>Cystobacterineae</taxon>
        <taxon>Archangiaceae</taxon>
        <taxon>Cystobacter</taxon>
    </lineage>
</organism>
<reference evidence="2 3" key="1">
    <citation type="submission" date="2017-06" db="EMBL/GenBank/DDBJ databases">
        <title>Sequencing and comparative analysis of myxobacterial genomes.</title>
        <authorList>
            <person name="Rupp O."/>
            <person name="Goesmann A."/>
            <person name="Sogaard-Andersen L."/>
        </authorList>
    </citation>
    <scope>NUCLEOTIDE SEQUENCE [LARGE SCALE GENOMIC DNA]</scope>
    <source>
        <strain evidence="2 3">DSM 52655</strain>
    </source>
</reference>
<feature type="signal peptide" evidence="1">
    <location>
        <begin position="1"/>
        <end position="20"/>
    </location>
</feature>
<proteinExistence type="predicted"/>
<accession>A0A250IYH0</accession>